<dbReference type="EMBL" id="PPSL01000005">
    <property type="protein sequence ID" value="PQJ09638.1"/>
    <property type="molecule type" value="Genomic_DNA"/>
</dbReference>
<gene>
    <name evidence="3" type="ORF">CJD36_017020</name>
</gene>
<name>A0A2S7SSE6_9BACT</name>
<evidence type="ECO:0000313" key="4">
    <source>
        <dbReference type="Proteomes" id="UP000239872"/>
    </source>
</evidence>
<sequence length="436" mass="47589">MKVYSILTIALLLSVGLLAQDSSAQRFNLHFQATYIYQYKPEFSAKYSGPHSISTAEEKQNSVTATMYAGARLWKGAEVYVNPEIAGGSGLTGAFGMAGSTNGETFRVGNPSPTLYLARAYFKQTIALDKSRTKVEDGQNQLEGTEPGRYFRLYAGKFSLGDFFDNNPYANAPRTQFLNWALMNNTAWDYAANVRGYTVGGVAVLQWDRWSYKVGLGALPEVANGAKLNMKYGQSRALNGEVSRAITIHKREGHVRVLGYVNTADMGSYKASMAHTWGVVAPDIIHTEKIGATKAGFGINVDQTIGDNAGIFARLGWNDGKTETWAFTEADRILSVGLALNGNMWHRKNDNGGIALVANGLSKDHSDYLAAGGLGFQLGDGTLNYGHEFIAEAYYSYKPTPAGVWISGDYQFAMNPGYNKDRGPLQVLSLRVHVEL</sequence>
<evidence type="ECO:0000256" key="2">
    <source>
        <dbReference type="RuleBase" id="RU363072"/>
    </source>
</evidence>
<evidence type="ECO:0000313" key="3">
    <source>
        <dbReference type="EMBL" id="PQJ09638.1"/>
    </source>
</evidence>
<dbReference type="Pfam" id="PF04966">
    <property type="entry name" value="OprB"/>
    <property type="match status" value="1"/>
</dbReference>
<dbReference type="GO" id="GO:0016020">
    <property type="term" value="C:membrane"/>
    <property type="evidence" value="ECO:0007669"/>
    <property type="project" value="InterPro"/>
</dbReference>
<dbReference type="GO" id="GO:0015288">
    <property type="term" value="F:porin activity"/>
    <property type="evidence" value="ECO:0007669"/>
    <property type="project" value="InterPro"/>
</dbReference>
<accession>A0A2S7SSE6</accession>
<dbReference type="GO" id="GO:0008643">
    <property type="term" value="P:carbohydrate transport"/>
    <property type="evidence" value="ECO:0007669"/>
    <property type="project" value="InterPro"/>
</dbReference>
<dbReference type="AlphaFoldDB" id="A0A2S7SSE6"/>
<organism evidence="3 4">
    <name type="scientific">Flavipsychrobacter stenotrophus</name>
    <dbReference type="NCBI Taxonomy" id="2077091"/>
    <lineage>
        <taxon>Bacteria</taxon>
        <taxon>Pseudomonadati</taxon>
        <taxon>Bacteroidota</taxon>
        <taxon>Chitinophagia</taxon>
        <taxon>Chitinophagales</taxon>
        <taxon>Chitinophagaceae</taxon>
        <taxon>Flavipsychrobacter</taxon>
    </lineage>
</organism>
<dbReference type="InterPro" id="IPR038673">
    <property type="entry name" value="OprB_sf"/>
</dbReference>
<dbReference type="InterPro" id="IPR007049">
    <property type="entry name" value="Carb-sel_porin_OprB"/>
</dbReference>
<dbReference type="Gene3D" id="2.40.160.180">
    <property type="entry name" value="Carbohydrate-selective porin OprB"/>
    <property type="match status" value="1"/>
</dbReference>
<comment type="similarity">
    <text evidence="1 2">Belongs to the OprB family.</text>
</comment>
<comment type="caution">
    <text evidence="3">The sequence shown here is derived from an EMBL/GenBank/DDBJ whole genome shotgun (WGS) entry which is preliminary data.</text>
</comment>
<keyword evidence="2" id="KW-0732">Signal</keyword>
<evidence type="ECO:0000256" key="1">
    <source>
        <dbReference type="ARBA" id="ARBA00008769"/>
    </source>
</evidence>
<keyword evidence="4" id="KW-1185">Reference proteome</keyword>
<feature type="signal peptide" evidence="2">
    <location>
        <begin position="1"/>
        <end position="19"/>
    </location>
</feature>
<proteinExistence type="inferred from homology"/>
<dbReference type="Proteomes" id="UP000239872">
    <property type="component" value="Unassembled WGS sequence"/>
</dbReference>
<dbReference type="OrthoDB" id="5755240at2"/>
<reference evidence="3 4" key="1">
    <citation type="submission" date="2018-01" db="EMBL/GenBank/DDBJ databases">
        <title>A novel member of the phylum Bacteroidetes isolated from glacier ice.</title>
        <authorList>
            <person name="Liu Q."/>
            <person name="Xin Y.-H."/>
        </authorList>
    </citation>
    <scope>NUCLEOTIDE SEQUENCE [LARGE SCALE GENOMIC DNA]</scope>
    <source>
        <strain evidence="3 4">RB1R16</strain>
    </source>
</reference>
<feature type="chain" id="PRO_5015372964" evidence="2">
    <location>
        <begin position="20"/>
        <end position="436"/>
    </location>
</feature>
<dbReference type="RefSeq" id="WP_105040409.1">
    <property type="nucleotide sequence ID" value="NZ_PPSL01000005.1"/>
</dbReference>
<protein>
    <submittedName>
        <fullName evidence="3">Carbohydrate porin</fullName>
    </submittedName>
</protein>